<reference evidence="2" key="1">
    <citation type="submission" date="2014-09" db="EMBL/GenBank/DDBJ databases">
        <authorList>
            <person name="Magalhaes I.L.F."/>
            <person name="Oliveira U."/>
            <person name="Santos F.R."/>
            <person name="Vidigal T.H.D.A."/>
            <person name="Brescovit A.D."/>
            <person name="Santos A.J."/>
        </authorList>
    </citation>
    <scope>NUCLEOTIDE SEQUENCE</scope>
    <source>
        <tissue evidence="2">Shoot tissue taken approximately 20 cm above the soil surface</tissue>
    </source>
</reference>
<feature type="region of interest" description="Disordered" evidence="1">
    <location>
        <begin position="1"/>
        <end position="36"/>
    </location>
</feature>
<sequence length="209" mass="21627">MTRGARPPRPRAPYLPSPHPDLHQGRSSSRILSPLPPSSARMLLLLAGTARRGAADREGSSGTAISGEAGISIPSPGQICDGDDSSTGSARLSPNPPRSFSDEVLGRGGARSGPPPPPPLPSGPAPTPRPNLYRCFTNVVMLGRGGARFGPSPPPTRSLSPPQAAAAVAHNASLLPPAIRPLQTAAVDLRRTSTARRQRRGATGMACRR</sequence>
<feature type="region of interest" description="Disordered" evidence="1">
    <location>
        <begin position="50"/>
        <end position="131"/>
    </location>
</feature>
<evidence type="ECO:0000256" key="1">
    <source>
        <dbReference type="SAM" id="MobiDB-lite"/>
    </source>
</evidence>
<reference evidence="2" key="2">
    <citation type="journal article" date="2015" name="Data Brief">
        <title>Shoot transcriptome of the giant reed, Arundo donax.</title>
        <authorList>
            <person name="Barrero R.A."/>
            <person name="Guerrero F.D."/>
            <person name="Moolhuijzen P."/>
            <person name="Goolsby J.A."/>
            <person name="Tidwell J."/>
            <person name="Bellgard S.E."/>
            <person name="Bellgard M.I."/>
        </authorList>
    </citation>
    <scope>NUCLEOTIDE SEQUENCE</scope>
    <source>
        <tissue evidence="2">Shoot tissue taken approximately 20 cm above the soil surface</tissue>
    </source>
</reference>
<name>A0A0A9DV20_ARUDO</name>
<feature type="compositionally biased region" description="Pro residues" evidence="1">
    <location>
        <begin position="10"/>
        <end position="19"/>
    </location>
</feature>
<dbReference type="AlphaFoldDB" id="A0A0A9DV20"/>
<evidence type="ECO:0000313" key="2">
    <source>
        <dbReference type="EMBL" id="JAD89520.1"/>
    </source>
</evidence>
<dbReference type="EMBL" id="GBRH01208375">
    <property type="protein sequence ID" value="JAD89520.1"/>
    <property type="molecule type" value="Transcribed_RNA"/>
</dbReference>
<feature type="compositionally biased region" description="Low complexity" evidence="1">
    <location>
        <begin position="26"/>
        <end position="36"/>
    </location>
</feature>
<accession>A0A0A9DV20</accession>
<feature type="compositionally biased region" description="Pro residues" evidence="1">
    <location>
        <begin position="113"/>
        <end position="129"/>
    </location>
</feature>
<organism evidence="2">
    <name type="scientific">Arundo donax</name>
    <name type="common">Giant reed</name>
    <name type="synonym">Donax arundinaceus</name>
    <dbReference type="NCBI Taxonomy" id="35708"/>
    <lineage>
        <taxon>Eukaryota</taxon>
        <taxon>Viridiplantae</taxon>
        <taxon>Streptophyta</taxon>
        <taxon>Embryophyta</taxon>
        <taxon>Tracheophyta</taxon>
        <taxon>Spermatophyta</taxon>
        <taxon>Magnoliopsida</taxon>
        <taxon>Liliopsida</taxon>
        <taxon>Poales</taxon>
        <taxon>Poaceae</taxon>
        <taxon>PACMAD clade</taxon>
        <taxon>Arundinoideae</taxon>
        <taxon>Arundineae</taxon>
        <taxon>Arundo</taxon>
    </lineage>
</organism>
<proteinExistence type="predicted"/>
<protein>
    <submittedName>
        <fullName evidence="2">Uncharacterized protein</fullName>
    </submittedName>
</protein>